<dbReference type="SUPFAM" id="SSF51004">
    <property type="entry name" value="C-terminal (heme d1) domain of cytochrome cd1-nitrite reductase"/>
    <property type="match status" value="1"/>
</dbReference>
<reference evidence="4 5" key="1">
    <citation type="submission" date="2016-10" db="EMBL/GenBank/DDBJ databases">
        <authorList>
            <person name="de Groot N.N."/>
        </authorList>
    </citation>
    <scope>NUCLEOTIDE SEQUENCE [LARGE SCALE GENOMIC DNA]</scope>
    <source>
        <strain evidence="4 5">DSM 43357</strain>
    </source>
</reference>
<dbReference type="PANTHER" id="PTHR47197:SF3">
    <property type="entry name" value="DIHYDRO-HEME D1 DEHYDROGENASE"/>
    <property type="match status" value="1"/>
</dbReference>
<evidence type="ECO:0000313" key="5">
    <source>
        <dbReference type="Proteomes" id="UP000198953"/>
    </source>
</evidence>
<evidence type="ECO:0000313" key="4">
    <source>
        <dbReference type="EMBL" id="SEK62121.1"/>
    </source>
</evidence>
<dbReference type="PANTHER" id="PTHR47197">
    <property type="entry name" value="PROTEIN NIRF"/>
    <property type="match status" value="1"/>
</dbReference>
<dbReference type="InterPro" id="IPR051200">
    <property type="entry name" value="Host-pathogen_enzymatic-act"/>
</dbReference>
<protein>
    <submittedName>
        <fullName evidence="4">40-residue YVTN family beta-propeller repeat-containing protein</fullName>
    </submittedName>
</protein>
<dbReference type="InterPro" id="IPR048433">
    <property type="entry name" value="YNCE-like_beta-prop"/>
</dbReference>
<keyword evidence="1" id="KW-0732">Signal</keyword>
<feature type="compositionally biased region" description="Pro residues" evidence="2">
    <location>
        <begin position="37"/>
        <end position="47"/>
    </location>
</feature>
<dbReference type="Pfam" id="PF21783">
    <property type="entry name" value="YNCE"/>
    <property type="match status" value="1"/>
</dbReference>
<accession>A0A1H7IHZ5</accession>
<dbReference type="AlphaFoldDB" id="A0A1H7IHZ5"/>
<evidence type="ECO:0000256" key="2">
    <source>
        <dbReference type="SAM" id="MobiDB-lite"/>
    </source>
</evidence>
<dbReference type="InterPro" id="IPR011048">
    <property type="entry name" value="Haem_d1_sf"/>
</dbReference>
<gene>
    <name evidence="4" type="ORF">SAMN05660976_00814</name>
</gene>
<dbReference type="Gene3D" id="2.130.10.10">
    <property type="entry name" value="YVTN repeat-like/Quinoprotein amine dehydrogenase"/>
    <property type="match status" value="2"/>
</dbReference>
<evidence type="ECO:0000256" key="1">
    <source>
        <dbReference type="ARBA" id="ARBA00022729"/>
    </source>
</evidence>
<name>A0A1H7IHZ5_9ACTN</name>
<dbReference type="Proteomes" id="UP000198953">
    <property type="component" value="Unassembled WGS sequence"/>
</dbReference>
<proteinExistence type="predicted"/>
<dbReference type="STRING" id="46177.SAMN05660976_00814"/>
<dbReference type="EMBL" id="FOBF01000002">
    <property type="protein sequence ID" value="SEK62121.1"/>
    <property type="molecule type" value="Genomic_DNA"/>
</dbReference>
<keyword evidence="5" id="KW-1185">Reference proteome</keyword>
<organism evidence="4 5">
    <name type="scientific">Nonomuraea pusilla</name>
    <dbReference type="NCBI Taxonomy" id="46177"/>
    <lineage>
        <taxon>Bacteria</taxon>
        <taxon>Bacillati</taxon>
        <taxon>Actinomycetota</taxon>
        <taxon>Actinomycetes</taxon>
        <taxon>Streptosporangiales</taxon>
        <taxon>Streptosporangiaceae</taxon>
        <taxon>Nonomuraea</taxon>
    </lineage>
</organism>
<sequence length="380" mass="40952">MTAVLVATALAAASCAEPPPWASPSRGRQAQGYAEPSTPPSVPPSVPPAGTDVYAHDRPGMLSPAVAHLTPRVYVPNSESGTVDVIDPETFQVVRSFKVGRLPQHVVPSWDLKTLWVNENEGDRLTPIDPVTGRPGRPVPVDDPYNLYFTPDGSYAVVMAERAGRLDFRDPRTMALIRPLPLPCKGVNHGDFTADGSVFLVSCEFSGQVVAVDWKVPRVLKVIDVGRGNMPQDVKLSPDGRLFYVADMMAGGLWMIDAATFARAGFLPTGKGAHGLYVSRDSRELYVSNRGEGSVSVVSFADRRVVDRWSVPGGGSPDMGGVSADGRQLWLSGRYHGVVYVFSTETGRLLRTIKVGRGPHGLCVYPQPGRHSLGHTGVFR</sequence>
<feature type="domain" description="YNCE-like beta-propeller" evidence="3">
    <location>
        <begin position="72"/>
        <end position="363"/>
    </location>
</feature>
<evidence type="ECO:0000259" key="3">
    <source>
        <dbReference type="Pfam" id="PF21783"/>
    </source>
</evidence>
<dbReference type="InterPro" id="IPR015943">
    <property type="entry name" value="WD40/YVTN_repeat-like_dom_sf"/>
</dbReference>
<feature type="region of interest" description="Disordered" evidence="2">
    <location>
        <begin position="16"/>
        <end position="55"/>
    </location>
</feature>